<feature type="domain" description="DUF7600" evidence="1">
    <location>
        <begin position="318"/>
        <end position="477"/>
    </location>
</feature>
<dbReference type="EMBL" id="JAJHUN010000011">
    <property type="protein sequence ID" value="KAJ4145473.1"/>
    <property type="molecule type" value="Genomic_DNA"/>
</dbReference>
<sequence>MATRYSCILCGFGIEERSSSGLEKWASEYRAVYRNSGSAFVSGVGLYDGGYPTWRVPTDPLLRYDEVANEEGLLEVPVMQAPAVGDLHGFLLHDACWDLLQQMPGAAGLSLDRLLHVCKSLPLPIWFNGVCWGHDYGGLLRLMPDVFYPWLERFAVSEDYSSDIGASHNPFNGPIIASTLSRLEGRVPPPGKSIQPPNEGDCFSRLPWELCEMMFVLLPTNDALTLRLTSRAFHPFFSSLAFWQSRFHPDGERGFLFEARDSEIYNDIGALMNLYCLTRKSVATPELLNRERVWHLAQRLLPLIKPSLIGHSSCSQANDHSSRGWISLQSLVQKADSSLQGRIRDIPRYPTTTTEINVPPGAIKIGIAVMNTGIWDYITGIRLIDADGESQFAGYLLDNSEELSNVSALHGLKVAMGPYGVRALQVIGPEHQASGWAGRIDQVPISERLVANRQITSVRVTLDGYKITALAIQVEQPDDGKAVAQAASLRHTAIWYPSPPPDDLLVNEDSFTGMDPLTTGYQPISWVHFGGDRGDRLPLVQGMLSLHAYGLHGLQFKYDDTADEMGDARPVRLGRLDESELPLFTIDGAGGERICSLSVGLEQDTQNVHGLDFLRHGKPQYFAITTNRGRTMTLGEKKEEFDIRDVTIAPGTTITGLYGHYNTQWGFLNIGVISEHL</sequence>
<keyword evidence="3" id="KW-1185">Reference proteome</keyword>
<name>A0A9W8Q3V8_AKAMU</name>
<dbReference type="RefSeq" id="XP_056049143.1">
    <property type="nucleotide sequence ID" value="XM_056195522.1"/>
</dbReference>
<evidence type="ECO:0000313" key="2">
    <source>
        <dbReference type="EMBL" id="KAJ4145473.1"/>
    </source>
</evidence>
<dbReference type="SUPFAM" id="SSF81383">
    <property type="entry name" value="F-box domain"/>
    <property type="match status" value="1"/>
</dbReference>
<gene>
    <name evidence="2" type="ORF">LMH87_004322</name>
</gene>
<accession>A0A9W8Q3V8</accession>
<dbReference type="Pfam" id="PF24539">
    <property type="entry name" value="DUF7600"/>
    <property type="match status" value="1"/>
</dbReference>
<proteinExistence type="predicted"/>
<dbReference type="InterPro" id="IPR056021">
    <property type="entry name" value="DUF7600"/>
</dbReference>
<dbReference type="InterPro" id="IPR036047">
    <property type="entry name" value="F-box-like_dom_sf"/>
</dbReference>
<reference evidence="2" key="1">
    <citation type="journal article" date="2023" name="Access Microbiol">
        <title>De-novo genome assembly for Akanthomyces muscarius, a biocontrol agent of insect agricultural pests.</title>
        <authorList>
            <person name="Erdos Z."/>
            <person name="Studholme D.J."/>
            <person name="Raymond B."/>
            <person name="Sharma M."/>
        </authorList>
    </citation>
    <scope>NUCLEOTIDE SEQUENCE</scope>
    <source>
        <strain evidence="2">Ve6</strain>
    </source>
</reference>
<dbReference type="AlphaFoldDB" id="A0A9W8Q3V8"/>
<organism evidence="2 3">
    <name type="scientific">Akanthomyces muscarius</name>
    <name type="common">Entomopathogenic fungus</name>
    <name type="synonym">Lecanicillium muscarium</name>
    <dbReference type="NCBI Taxonomy" id="2231603"/>
    <lineage>
        <taxon>Eukaryota</taxon>
        <taxon>Fungi</taxon>
        <taxon>Dikarya</taxon>
        <taxon>Ascomycota</taxon>
        <taxon>Pezizomycotina</taxon>
        <taxon>Sordariomycetes</taxon>
        <taxon>Hypocreomycetidae</taxon>
        <taxon>Hypocreales</taxon>
        <taxon>Cordycipitaceae</taxon>
        <taxon>Akanthomyces</taxon>
    </lineage>
</organism>
<evidence type="ECO:0000259" key="1">
    <source>
        <dbReference type="Pfam" id="PF24539"/>
    </source>
</evidence>
<dbReference type="GeneID" id="80891481"/>
<protein>
    <recommendedName>
        <fullName evidence="1">DUF7600 domain-containing protein</fullName>
    </recommendedName>
</protein>
<dbReference type="KEGG" id="amus:LMH87_004322"/>
<comment type="caution">
    <text evidence="2">The sequence shown here is derived from an EMBL/GenBank/DDBJ whole genome shotgun (WGS) entry which is preliminary data.</text>
</comment>
<evidence type="ECO:0000313" key="3">
    <source>
        <dbReference type="Proteomes" id="UP001144673"/>
    </source>
</evidence>
<dbReference type="Proteomes" id="UP001144673">
    <property type="component" value="Chromosome 2"/>
</dbReference>